<sequence>MPSLALVSLSLPTLFSPRPRLLHHETISLASHPLAPPMHSHSTIIILSTHLLAHNNPNTINLAHPSDLPIARPGTPSQHPPIRLPGVKYPLTQHLTALYVPLLHPAPGFSRRYHHTPTGLLIHTPISTCFKFPLLFYPNSDDQRFGSDQF</sequence>
<accession>F8NT13</accession>
<dbReference type="RefSeq" id="XP_007317608.1">
    <property type="nucleotide sequence ID" value="XM_007317546.1"/>
</dbReference>
<organism>
    <name type="scientific">Serpula lacrymans var. lacrymans (strain S7.9)</name>
    <name type="common">Dry rot fungus</name>
    <dbReference type="NCBI Taxonomy" id="578457"/>
    <lineage>
        <taxon>Eukaryota</taxon>
        <taxon>Fungi</taxon>
        <taxon>Dikarya</taxon>
        <taxon>Basidiomycota</taxon>
        <taxon>Agaricomycotina</taxon>
        <taxon>Agaricomycetes</taxon>
        <taxon>Agaricomycetidae</taxon>
        <taxon>Boletales</taxon>
        <taxon>Coniophorineae</taxon>
        <taxon>Serpulaceae</taxon>
        <taxon>Serpula</taxon>
    </lineage>
</organism>
<dbReference type="AlphaFoldDB" id="F8NT13"/>
<dbReference type="EMBL" id="GL945433">
    <property type="protein sequence ID" value="EGO25486.1"/>
    <property type="molecule type" value="Genomic_DNA"/>
</dbReference>
<proteinExistence type="predicted"/>
<evidence type="ECO:0000313" key="1">
    <source>
        <dbReference type="EMBL" id="EGO25486.1"/>
    </source>
</evidence>
<dbReference type="KEGG" id="sla:SERLADRAFT_437221"/>
<protein>
    <submittedName>
        <fullName evidence="1">Uncharacterized protein</fullName>
    </submittedName>
</protein>
<dbReference type="GeneID" id="18814818"/>
<dbReference type="Proteomes" id="UP000008064">
    <property type="component" value="Unassembled WGS sequence"/>
</dbReference>
<dbReference type="HOGENOM" id="CLU_1741686_0_0_1"/>
<reference evidence="1" key="1">
    <citation type="submission" date="2011-04" db="EMBL/GenBank/DDBJ databases">
        <title>Evolution of plant cell wall degrading machinery underlies the functional diversity of forest fungi.</title>
        <authorList>
            <consortium name="US DOE Joint Genome Institute (JGI-PGF)"/>
            <person name="Eastwood D.C."/>
            <person name="Floudas D."/>
            <person name="Binder M."/>
            <person name="Majcherczyk A."/>
            <person name="Schneider P."/>
            <person name="Aerts A."/>
            <person name="Asiegbu F.O."/>
            <person name="Baker S.E."/>
            <person name="Barry K."/>
            <person name="Bendiksby M."/>
            <person name="Blumentritt M."/>
            <person name="Coutinho P.M."/>
            <person name="Cullen D."/>
            <person name="Cullen D."/>
            <person name="Gathman A."/>
            <person name="Goodell B."/>
            <person name="Henrissat B."/>
            <person name="Ihrmark K."/>
            <person name="Kauserud H."/>
            <person name="Kohler A."/>
            <person name="LaButti K."/>
            <person name="Lapidus A."/>
            <person name="Lavin J.L."/>
            <person name="Lee Y.-H."/>
            <person name="Lindquist E."/>
            <person name="Lilly W."/>
            <person name="Lucas S."/>
            <person name="Morin E."/>
            <person name="Murat C."/>
            <person name="Oguiza J.A."/>
            <person name="Park J."/>
            <person name="Pisabarro A.G."/>
            <person name="Riley R."/>
            <person name="Rosling A."/>
            <person name="Salamov A."/>
            <person name="Schmidt O."/>
            <person name="Schmutz J."/>
            <person name="Skrede I."/>
            <person name="Stenlid J."/>
            <person name="Wiebenga A."/>
            <person name="Xie X."/>
            <person name="Kues U."/>
            <person name="Hibbett D.S."/>
            <person name="Hoffmeister D."/>
            <person name="Hogberg N."/>
            <person name="Martin F."/>
            <person name="Grigoriev I.V."/>
            <person name="Watkinson S.C."/>
        </authorList>
    </citation>
    <scope>NUCLEOTIDE SEQUENCE</scope>
    <source>
        <strain evidence="1">S7.9</strain>
    </source>
</reference>
<name>F8NT13_SERL9</name>
<gene>
    <name evidence="1" type="ORF">SERLADRAFT_437221</name>
</gene>